<dbReference type="InterPro" id="IPR011001">
    <property type="entry name" value="Saposin-like"/>
</dbReference>
<dbReference type="InterPro" id="IPR001461">
    <property type="entry name" value="Aspartic_peptidase_A1"/>
</dbReference>
<dbReference type="PANTHER" id="PTHR47966:SF15">
    <property type="entry name" value="FUNGAL PROTEINASE A, ASPARTIC PROTEINASE SUPERFAMILY PROTEIN"/>
    <property type="match status" value="1"/>
</dbReference>
<feature type="domain" description="Peptidase A1" evidence="16">
    <location>
        <begin position="90"/>
        <end position="510"/>
    </location>
</feature>
<name>W9R9F0_9ROSA</name>
<feature type="chain" id="PRO_5004931252" evidence="14">
    <location>
        <begin position="25"/>
        <end position="513"/>
    </location>
</feature>
<dbReference type="MEROPS" id="A01.A02"/>
<evidence type="ECO:0000256" key="6">
    <source>
        <dbReference type="ARBA" id="ARBA00022750"/>
    </source>
</evidence>
<dbReference type="InterPro" id="IPR033869">
    <property type="entry name" value="Phytepsin"/>
</dbReference>
<keyword evidence="7 13" id="KW-0378">Hydrolase</keyword>
<dbReference type="OrthoDB" id="771136at2759"/>
<dbReference type="Pfam" id="PF00026">
    <property type="entry name" value="Asp"/>
    <property type="match status" value="1"/>
</dbReference>
<dbReference type="PROSITE" id="PS00141">
    <property type="entry name" value="ASP_PROTEASE"/>
    <property type="match status" value="2"/>
</dbReference>
<dbReference type="FunFam" id="2.40.70.10:FF:000115">
    <property type="entry name" value="Lysosomal aspartic protease"/>
    <property type="match status" value="1"/>
</dbReference>
<keyword evidence="18" id="KW-1185">Reference proteome</keyword>
<dbReference type="InterPro" id="IPR033121">
    <property type="entry name" value="PEPTIDASE_A1"/>
</dbReference>
<dbReference type="EMBL" id="KE344740">
    <property type="protein sequence ID" value="EXB77055.1"/>
    <property type="molecule type" value="Genomic_DNA"/>
</dbReference>
<feature type="disulfide bond" evidence="12">
    <location>
        <begin position="121"/>
        <end position="127"/>
    </location>
</feature>
<evidence type="ECO:0000256" key="4">
    <source>
        <dbReference type="ARBA" id="ARBA00022670"/>
    </source>
</evidence>
<protein>
    <submittedName>
        <fullName evidence="17">Aspartic proteinase</fullName>
    </submittedName>
</protein>
<proteinExistence type="inferred from homology"/>
<dbReference type="GO" id="GO:0006508">
    <property type="term" value="P:proteolysis"/>
    <property type="evidence" value="ECO:0007669"/>
    <property type="project" value="UniProtKB-KW"/>
</dbReference>
<dbReference type="eggNOG" id="KOG1339">
    <property type="taxonomic scope" value="Eukaryota"/>
</dbReference>
<dbReference type="GO" id="GO:0006629">
    <property type="term" value="P:lipid metabolic process"/>
    <property type="evidence" value="ECO:0007669"/>
    <property type="project" value="InterPro"/>
</dbReference>
<dbReference type="SUPFAM" id="SSF47862">
    <property type="entry name" value="Saposin"/>
    <property type="match status" value="1"/>
</dbReference>
<evidence type="ECO:0000256" key="8">
    <source>
        <dbReference type="ARBA" id="ARBA00023145"/>
    </source>
</evidence>
<keyword evidence="9 12" id="KW-1015">Disulfide bond</keyword>
<dbReference type="Proteomes" id="UP000030645">
    <property type="component" value="Unassembled WGS sequence"/>
</dbReference>
<evidence type="ECO:0000313" key="18">
    <source>
        <dbReference type="Proteomes" id="UP000030645"/>
    </source>
</evidence>
<dbReference type="PRINTS" id="PR00792">
    <property type="entry name" value="PEPSIN"/>
</dbReference>
<gene>
    <name evidence="17" type="ORF">L484_014182</name>
</gene>
<dbReference type="Gene3D" id="2.40.70.10">
    <property type="entry name" value="Acid Proteases"/>
    <property type="match status" value="2"/>
</dbReference>
<keyword evidence="4 13" id="KW-0645">Protease</keyword>
<evidence type="ECO:0000256" key="11">
    <source>
        <dbReference type="PIRSR" id="PIRSR601461-1"/>
    </source>
</evidence>
<evidence type="ECO:0000313" key="17">
    <source>
        <dbReference type="EMBL" id="EXB77055.1"/>
    </source>
</evidence>
<dbReference type="FunFam" id="1.10.225.10:FF:000001">
    <property type="entry name" value="Aspartic proteinase A1"/>
    <property type="match status" value="1"/>
</dbReference>
<evidence type="ECO:0000256" key="10">
    <source>
        <dbReference type="ARBA" id="ARBA00023180"/>
    </source>
</evidence>
<dbReference type="InterPro" id="IPR001969">
    <property type="entry name" value="Aspartic_peptidase_AS"/>
</dbReference>
<dbReference type="InterPro" id="IPR008139">
    <property type="entry name" value="SaposinB_dom"/>
</dbReference>
<dbReference type="KEGG" id="mnt:21397331"/>
<dbReference type="AlphaFoldDB" id="W9R9F0"/>
<dbReference type="GO" id="GO:0005773">
    <property type="term" value="C:vacuole"/>
    <property type="evidence" value="ECO:0007669"/>
    <property type="project" value="UniProtKB-SubCell"/>
</dbReference>
<keyword evidence="3" id="KW-0926">Vacuole</keyword>
<evidence type="ECO:0000256" key="3">
    <source>
        <dbReference type="ARBA" id="ARBA00022554"/>
    </source>
</evidence>
<keyword evidence="5 14" id="KW-0732">Signal</keyword>
<dbReference type="Pfam" id="PF05184">
    <property type="entry name" value="SapB_1"/>
    <property type="match status" value="1"/>
</dbReference>
<evidence type="ECO:0000256" key="7">
    <source>
        <dbReference type="ARBA" id="ARBA00022801"/>
    </source>
</evidence>
<dbReference type="InterPro" id="IPR007856">
    <property type="entry name" value="SapB_1"/>
</dbReference>
<dbReference type="GO" id="GO:0004190">
    <property type="term" value="F:aspartic-type endopeptidase activity"/>
    <property type="evidence" value="ECO:0007669"/>
    <property type="project" value="UniProtKB-KW"/>
</dbReference>
<dbReference type="Pfam" id="PF03489">
    <property type="entry name" value="SapB_2"/>
    <property type="match status" value="1"/>
</dbReference>
<evidence type="ECO:0000256" key="12">
    <source>
        <dbReference type="PIRSR" id="PIRSR601461-2"/>
    </source>
</evidence>
<evidence type="ECO:0000256" key="5">
    <source>
        <dbReference type="ARBA" id="ARBA00022729"/>
    </source>
</evidence>
<feature type="domain" description="Saposin B-type" evidence="15">
    <location>
        <begin position="383"/>
        <end position="424"/>
    </location>
</feature>
<feature type="domain" description="Saposin B-type" evidence="15">
    <location>
        <begin position="320"/>
        <end position="360"/>
    </location>
</feature>
<dbReference type="Gene3D" id="1.10.225.10">
    <property type="entry name" value="Saposin-like"/>
    <property type="match status" value="1"/>
</dbReference>
<feature type="active site" evidence="11">
    <location>
        <position position="295"/>
    </location>
</feature>
<evidence type="ECO:0000256" key="14">
    <source>
        <dbReference type="SAM" id="SignalP"/>
    </source>
</evidence>
<evidence type="ECO:0000256" key="2">
    <source>
        <dbReference type="ARBA" id="ARBA00007447"/>
    </source>
</evidence>
<reference evidence="18" key="1">
    <citation type="submission" date="2013-01" db="EMBL/GenBank/DDBJ databases">
        <title>Draft Genome Sequence of a Mulberry Tree, Morus notabilis C.K. Schneid.</title>
        <authorList>
            <person name="He N."/>
            <person name="Zhao S."/>
        </authorList>
    </citation>
    <scope>NUCLEOTIDE SEQUENCE</scope>
</reference>
<evidence type="ECO:0000256" key="1">
    <source>
        <dbReference type="ARBA" id="ARBA00004116"/>
    </source>
</evidence>
<dbReference type="InterPro" id="IPR021109">
    <property type="entry name" value="Peptidase_aspartic_dom_sf"/>
</dbReference>
<sequence length="513" mass="55718">MGTNIKAILLPFFLSMLLFSLVSSATGDSLLRIGLKKVKRDPNDRIAAQLDFKKGESLRDSIRKYRPRGRLGDAPETDIVALKNYLDAQYYGEIGIGTPPQKFTVIFDTGSSNLWVPSSKCYFSVSCYFHAKYKAGQSKTYKKNGTAAAIQYGTGSIEGFFSKDNVKVGDLVVKDQEFIEATSEPGVTFLVAKFDGILGLGFQEISVGNAVPVWYNMVVQGLVKEPVFSFWLNRKAGEAEGGELVFGGVDPKHFKGKHLYVPVTRKGYWQFDMGDVLIGGKPTGYCDGGCSAIADSGTSLLAGPSTVIAMINSAIGASGVVSKECKSVVQQYGQNILDLLMAQVHPKKVCSQIGLCTFDGTRVVSIGIESVVDKNNGKSGVLHDAMCSACEMTVVWMQNQLTQNQTREHILDYVNELCDRVPNPMGESSVDCGRLSLMPKVAFTIGGKIFELSPQEYILKVGEGPQAQCISGFTGLDVPPPRGPLWILGDVFMGRYHTVFDYGKLRVGFAEAA</sequence>
<keyword evidence="8" id="KW-0865">Zymogen</keyword>
<keyword evidence="10" id="KW-0325">Glycoprotein</keyword>
<evidence type="ECO:0000256" key="9">
    <source>
        <dbReference type="ARBA" id="ARBA00023157"/>
    </source>
</evidence>
<evidence type="ECO:0000259" key="15">
    <source>
        <dbReference type="PROSITE" id="PS50015"/>
    </source>
</evidence>
<comment type="similarity">
    <text evidence="2 13">Belongs to the peptidase A1 family.</text>
</comment>
<dbReference type="FunFam" id="2.40.70.10:FF:000002">
    <property type="entry name" value="Vacuolar aspartic proteinase"/>
    <property type="match status" value="1"/>
</dbReference>
<dbReference type="PROSITE" id="PS51767">
    <property type="entry name" value="PEPTIDASE_A1"/>
    <property type="match status" value="1"/>
</dbReference>
<evidence type="ECO:0000259" key="16">
    <source>
        <dbReference type="PROSITE" id="PS51767"/>
    </source>
</evidence>
<dbReference type="InterPro" id="IPR008138">
    <property type="entry name" value="SapB_2"/>
</dbReference>
<organism evidence="17 18">
    <name type="scientific">Morus notabilis</name>
    <dbReference type="NCBI Taxonomy" id="981085"/>
    <lineage>
        <taxon>Eukaryota</taxon>
        <taxon>Viridiplantae</taxon>
        <taxon>Streptophyta</taxon>
        <taxon>Embryophyta</taxon>
        <taxon>Tracheophyta</taxon>
        <taxon>Spermatophyta</taxon>
        <taxon>Magnoliopsida</taxon>
        <taxon>eudicotyledons</taxon>
        <taxon>Gunneridae</taxon>
        <taxon>Pentapetalae</taxon>
        <taxon>rosids</taxon>
        <taxon>fabids</taxon>
        <taxon>Rosales</taxon>
        <taxon>Moraceae</taxon>
        <taxon>Moreae</taxon>
        <taxon>Morus</taxon>
    </lineage>
</organism>
<dbReference type="STRING" id="981085.W9R9F0"/>
<dbReference type="SUPFAM" id="SSF50630">
    <property type="entry name" value="Acid proteases"/>
    <property type="match status" value="1"/>
</dbReference>
<dbReference type="PROSITE" id="PS50015">
    <property type="entry name" value="SAP_B"/>
    <property type="match status" value="2"/>
</dbReference>
<accession>W9R9F0</accession>
<dbReference type="CDD" id="cd06098">
    <property type="entry name" value="phytepsin"/>
    <property type="match status" value="1"/>
</dbReference>
<feature type="signal peptide" evidence="14">
    <location>
        <begin position="1"/>
        <end position="24"/>
    </location>
</feature>
<comment type="subcellular location">
    <subcellularLocation>
        <location evidence="1">Vacuole</location>
    </subcellularLocation>
</comment>
<dbReference type="PANTHER" id="PTHR47966">
    <property type="entry name" value="BETA-SITE APP-CLEAVING ENZYME, ISOFORM A-RELATED"/>
    <property type="match status" value="1"/>
</dbReference>
<keyword evidence="6 13" id="KW-0064">Aspartyl protease</keyword>
<evidence type="ECO:0000256" key="13">
    <source>
        <dbReference type="RuleBase" id="RU000454"/>
    </source>
</evidence>
<feature type="active site" evidence="11">
    <location>
        <position position="108"/>
    </location>
</feature>